<feature type="active site" evidence="3">
    <location>
        <position position="96"/>
    </location>
</feature>
<dbReference type="SMART" id="SM01116">
    <property type="entry name" value="Cyanate_lyase"/>
    <property type="match status" value="1"/>
</dbReference>
<feature type="domain" description="HTH cro/C1-type" evidence="4">
    <location>
        <begin position="17"/>
        <end position="72"/>
    </location>
</feature>
<comment type="similarity">
    <text evidence="3">Belongs to the cyanase family.</text>
</comment>
<dbReference type="PIRSF" id="PIRSF001263">
    <property type="entry name" value="Cyanate_hydratas"/>
    <property type="match status" value="1"/>
</dbReference>
<dbReference type="EMBL" id="JBHRZG010000006">
    <property type="protein sequence ID" value="MFC3832473.1"/>
    <property type="molecule type" value="Genomic_DNA"/>
</dbReference>
<dbReference type="NCBIfam" id="NF002773">
    <property type="entry name" value="PRK02866.1"/>
    <property type="match status" value="1"/>
</dbReference>
<evidence type="ECO:0000313" key="7">
    <source>
        <dbReference type="Proteomes" id="UP001595803"/>
    </source>
</evidence>
<dbReference type="SMART" id="SM00530">
    <property type="entry name" value="HTH_XRE"/>
    <property type="match status" value="1"/>
</dbReference>
<dbReference type="InterPro" id="IPR003712">
    <property type="entry name" value="Cyanate_lyase_C"/>
</dbReference>
<feature type="domain" description="Cyanate lyase C-terminal" evidence="5">
    <location>
        <begin position="83"/>
        <end position="154"/>
    </location>
</feature>
<dbReference type="Pfam" id="PF21291">
    <property type="entry name" value="CYNS_N"/>
    <property type="match status" value="1"/>
</dbReference>
<evidence type="ECO:0000259" key="4">
    <source>
        <dbReference type="SMART" id="SM00530"/>
    </source>
</evidence>
<dbReference type="InterPro" id="IPR048564">
    <property type="entry name" value="CYNS_N"/>
</dbReference>
<dbReference type="PANTHER" id="PTHR34186:SF2">
    <property type="entry name" value="CYANATE HYDRATASE"/>
    <property type="match status" value="1"/>
</dbReference>
<feature type="active site" evidence="3">
    <location>
        <position position="122"/>
    </location>
</feature>
<dbReference type="EC" id="4.2.1.104" evidence="3"/>
<comment type="caution">
    <text evidence="6">The sequence shown here is derived from an EMBL/GenBank/DDBJ whole genome shotgun (WGS) entry which is preliminary data.</text>
</comment>
<dbReference type="PANTHER" id="PTHR34186">
    <property type="entry name" value="CYANATE HYDRATASE"/>
    <property type="match status" value="1"/>
</dbReference>
<keyword evidence="7" id="KW-1185">Reference proteome</keyword>
<comment type="catalytic activity">
    <reaction evidence="3">
        <text>cyanate + hydrogencarbonate + 3 H(+) = NH4(+) + 2 CO2</text>
        <dbReference type="Rhea" id="RHEA:11120"/>
        <dbReference type="ChEBI" id="CHEBI:15378"/>
        <dbReference type="ChEBI" id="CHEBI:16526"/>
        <dbReference type="ChEBI" id="CHEBI:17544"/>
        <dbReference type="ChEBI" id="CHEBI:28938"/>
        <dbReference type="ChEBI" id="CHEBI:29195"/>
        <dbReference type="EC" id="4.2.1.104"/>
    </reaction>
</comment>
<dbReference type="PRINTS" id="PR01693">
    <property type="entry name" value="CYANASE"/>
</dbReference>
<dbReference type="Gene3D" id="1.10.260.40">
    <property type="entry name" value="lambda repressor-like DNA-binding domains"/>
    <property type="match status" value="1"/>
</dbReference>
<dbReference type="RefSeq" id="WP_322474139.1">
    <property type="nucleotide sequence ID" value="NZ_JBHRZG010000006.1"/>
</dbReference>
<dbReference type="Pfam" id="PF02560">
    <property type="entry name" value="Cyanate_lyase"/>
    <property type="match status" value="1"/>
</dbReference>
<dbReference type="InterPro" id="IPR010982">
    <property type="entry name" value="Lambda_DNA-bd_dom_sf"/>
</dbReference>
<dbReference type="Proteomes" id="UP001595803">
    <property type="component" value="Unassembled WGS sequence"/>
</dbReference>
<evidence type="ECO:0000256" key="1">
    <source>
        <dbReference type="ARBA" id="ARBA00003561"/>
    </source>
</evidence>
<name>A0ABV7Z5V5_9DEIO</name>
<dbReference type="HAMAP" id="MF_00535">
    <property type="entry name" value="Cyanate_hydrat"/>
    <property type="match status" value="1"/>
</dbReference>
<evidence type="ECO:0000256" key="2">
    <source>
        <dbReference type="ARBA" id="ARBA00023239"/>
    </source>
</evidence>
<dbReference type="InterPro" id="IPR036581">
    <property type="entry name" value="Cyanate_lyase_C_sf"/>
</dbReference>
<evidence type="ECO:0000259" key="5">
    <source>
        <dbReference type="SMART" id="SM01116"/>
    </source>
</evidence>
<reference evidence="7" key="1">
    <citation type="journal article" date="2019" name="Int. J. Syst. Evol. Microbiol.">
        <title>The Global Catalogue of Microorganisms (GCM) 10K type strain sequencing project: providing services to taxonomists for standard genome sequencing and annotation.</title>
        <authorList>
            <consortium name="The Broad Institute Genomics Platform"/>
            <consortium name="The Broad Institute Genome Sequencing Center for Infectious Disease"/>
            <person name="Wu L."/>
            <person name="Ma J."/>
        </authorList>
    </citation>
    <scope>NUCLEOTIDE SEQUENCE [LARGE SCALE GENOMIC DNA]</scope>
    <source>
        <strain evidence="7">CCTCC AB 2017081</strain>
    </source>
</reference>
<proteinExistence type="inferred from homology"/>
<dbReference type="NCBIfam" id="TIGR00673">
    <property type="entry name" value="cynS"/>
    <property type="match status" value="1"/>
</dbReference>
<dbReference type="InterPro" id="IPR001387">
    <property type="entry name" value="Cro/C1-type_HTH"/>
</dbReference>
<evidence type="ECO:0000313" key="6">
    <source>
        <dbReference type="EMBL" id="MFC3832473.1"/>
    </source>
</evidence>
<dbReference type="SUPFAM" id="SSF55234">
    <property type="entry name" value="Cyanase C-terminal domain"/>
    <property type="match status" value="1"/>
</dbReference>
<organism evidence="6 7">
    <name type="scientific">Deinococcus rufus</name>
    <dbReference type="NCBI Taxonomy" id="2136097"/>
    <lineage>
        <taxon>Bacteria</taxon>
        <taxon>Thermotogati</taxon>
        <taxon>Deinococcota</taxon>
        <taxon>Deinococci</taxon>
        <taxon>Deinococcales</taxon>
        <taxon>Deinococcaceae</taxon>
        <taxon>Deinococcus</taxon>
    </lineage>
</organism>
<feature type="active site" evidence="3">
    <location>
        <position position="99"/>
    </location>
</feature>
<dbReference type="Gene3D" id="3.30.1160.10">
    <property type="entry name" value="Cyanate lyase, C-terminal domain"/>
    <property type="match status" value="1"/>
</dbReference>
<dbReference type="GO" id="GO:0008824">
    <property type="term" value="F:cyanate hydratase activity"/>
    <property type="evidence" value="ECO:0007669"/>
    <property type="project" value="UniProtKB-EC"/>
</dbReference>
<comment type="function">
    <text evidence="1 3">Catalyzes the reaction of cyanate with bicarbonate to produce ammonia and carbon dioxide.</text>
</comment>
<protein>
    <recommendedName>
        <fullName evidence="3">Cyanate hydratase</fullName>
        <shortName evidence="3">Cyanase</shortName>
        <ecNumber evidence="3">4.2.1.104</ecNumber>
    </recommendedName>
    <alternativeName>
        <fullName evidence="3">Cyanate hydrolase</fullName>
    </alternativeName>
    <alternativeName>
        <fullName evidence="3">Cyanate lyase</fullName>
    </alternativeName>
</protein>
<dbReference type="InterPro" id="IPR008076">
    <property type="entry name" value="Cyanase"/>
</dbReference>
<dbReference type="CDD" id="cd00559">
    <property type="entry name" value="Cyanase_C"/>
    <property type="match status" value="1"/>
</dbReference>
<evidence type="ECO:0000256" key="3">
    <source>
        <dbReference type="HAMAP-Rule" id="MF_00535"/>
    </source>
</evidence>
<gene>
    <name evidence="3 6" type="primary">cynS</name>
    <name evidence="6" type="ORF">ACFOSB_06340</name>
</gene>
<keyword evidence="2 3" id="KW-0456">Lyase</keyword>
<dbReference type="SUPFAM" id="SSF47413">
    <property type="entry name" value="lambda repressor-like DNA-binding domains"/>
    <property type="match status" value="1"/>
</dbReference>
<sequence>MTTTTVPTPTRPELLAQLAAARHERRLTLAELAAQTGTDRVWLAAALDGQHPMPLALAQTLLRTLGLDPAHAPALTGVPMRGAFQTLPPTDPTLYRLYEVLQVYGPALKTLIHEEFGDGIMSAINFRLELHREPHPDGDRVVITMAGKYLPYHWASPEP</sequence>
<accession>A0ABV7Z5V5</accession>